<protein>
    <submittedName>
        <fullName evidence="2">Uncharacterized protein</fullName>
    </submittedName>
</protein>
<evidence type="ECO:0000313" key="1">
    <source>
        <dbReference type="EMBL" id="CAF1033623.1"/>
    </source>
</evidence>
<dbReference type="EMBL" id="CAJNOQ010011783">
    <property type="protein sequence ID" value="CAF1285084.1"/>
    <property type="molecule type" value="Genomic_DNA"/>
</dbReference>
<dbReference type="EMBL" id="CAJNOK010007414">
    <property type="protein sequence ID" value="CAF1033623.1"/>
    <property type="molecule type" value="Genomic_DNA"/>
</dbReference>
<organism evidence="2 5">
    <name type="scientific">Didymodactylos carnosus</name>
    <dbReference type="NCBI Taxonomy" id="1234261"/>
    <lineage>
        <taxon>Eukaryota</taxon>
        <taxon>Metazoa</taxon>
        <taxon>Spiralia</taxon>
        <taxon>Gnathifera</taxon>
        <taxon>Rotifera</taxon>
        <taxon>Eurotatoria</taxon>
        <taxon>Bdelloidea</taxon>
        <taxon>Philodinida</taxon>
        <taxon>Philodinidae</taxon>
        <taxon>Didymodactylos</taxon>
    </lineage>
</organism>
<proteinExistence type="predicted"/>
<evidence type="ECO:0000313" key="2">
    <source>
        <dbReference type="EMBL" id="CAF1285084.1"/>
    </source>
</evidence>
<keyword evidence="5" id="KW-1185">Reference proteome</keyword>
<dbReference type="AlphaFoldDB" id="A0A815CKV1"/>
<accession>A0A815CKV1</accession>
<name>A0A815CKV1_9BILA</name>
<dbReference type="Proteomes" id="UP000681722">
    <property type="component" value="Unassembled WGS sequence"/>
</dbReference>
<comment type="caution">
    <text evidence="2">The sequence shown here is derived from an EMBL/GenBank/DDBJ whole genome shotgun (WGS) entry which is preliminary data.</text>
</comment>
<dbReference type="EMBL" id="CAJOBA010007425">
    <property type="protein sequence ID" value="CAF3801882.1"/>
    <property type="molecule type" value="Genomic_DNA"/>
</dbReference>
<dbReference type="EMBL" id="CAJOBC010029734">
    <property type="protein sequence ID" value="CAF4084477.1"/>
    <property type="molecule type" value="Genomic_DNA"/>
</dbReference>
<evidence type="ECO:0000313" key="5">
    <source>
        <dbReference type="Proteomes" id="UP000663829"/>
    </source>
</evidence>
<evidence type="ECO:0000313" key="3">
    <source>
        <dbReference type="EMBL" id="CAF3801882.1"/>
    </source>
</evidence>
<dbReference type="Proteomes" id="UP000663829">
    <property type="component" value="Unassembled WGS sequence"/>
</dbReference>
<dbReference type="Proteomes" id="UP000682733">
    <property type="component" value="Unassembled WGS sequence"/>
</dbReference>
<dbReference type="Proteomes" id="UP000677228">
    <property type="component" value="Unassembled WGS sequence"/>
</dbReference>
<reference evidence="2" key="1">
    <citation type="submission" date="2021-02" db="EMBL/GenBank/DDBJ databases">
        <authorList>
            <person name="Nowell W R."/>
        </authorList>
    </citation>
    <scope>NUCLEOTIDE SEQUENCE</scope>
</reference>
<sequence length="216" mass="25153">MSPLLSTELSYEDLLKFYRNQISALLTRLSKINANNCKDYVQKQYKNNETNGDICFDESQNLLEKCSLDLISQIDRFKRVERQRFERYLAVVNESLSGGGLFLSKHRQAEMENDLVTFQKELDYLIIDLQMTSNADTKQVQFENYFYSLNGLDFKHMRQIEQSNNVDDSTIMGEYGTHSVMYMPSSSAGIFLSRFSRITFIDFTLFSSLEFAVHPK</sequence>
<gene>
    <name evidence="2" type="ORF">GPM918_LOCUS27749</name>
    <name evidence="1" type="ORF">OVA965_LOCUS16118</name>
    <name evidence="4" type="ORF">SRO942_LOCUS28129</name>
    <name evidence="3" type="ORF">TMI583_LOCUS16127</name>
</gene>
<evidence type="ECO:0000313" key="4">
    <source>
        <dbReference type="EMBL" id="CAF4084477.1"/>
    </source>
</evidence>